<dbReference type="Gene3D" id="3.30.70.100">
    <property type="match status" value="1"/>
</dbReference>
<dbReference type="Pfam" id="PF03992">
    <property type="entry name" value="ABM"/>
    <property type="match status" value="1"/>
</dbReference>
<dbReference type="AlphaFoldDB" id="A0A6P0CGF3"/>
<gene>
    <name evidence="2" type="ORF">GV827_22915</name>
</gene>
<reference evidence="2 3" key="1">
    <citation type="submission" date="2020-01" db="EMBL/GenBank/DDBJ databases">
        <title>Sulfitobacter sediminilitoris sp. nov., isolated from a tidal flat.</title>
        <authorList>
            <person name="Park S."/>
            <person name="Yoon J.-H."/>
        </authorList>
    </citation>
    <scope>NUCLEOTIDE SEQUENCE [LARGE SCALE GENOMIC DNA]</scope>
    <source>
        <strain evidence="2 3">JBTF-M27</strain>
    </source>
</reference>
<evidence type="ECO:0000313" key="2">
    <source>
        <dbReference type="EMBL" id="NEK25219.1"/>
    </source>
</evidence>
<dbReference type="RefSeq" id="WP_164356616.1">
    <property type="nucleotide sequence ID" value="NZ_JAABNT010000055.1"/>
</dbReference>
<sequence length="114" mass="12522">MAEGTPQQGPIVRLFEVRAKPGCAKKLIKKFAGTSAEVVKGEPGNQGYFFGHGIDLDEDYVVFASLWQDLDAIKARFGDAWQTSFLPPGYEDLIHECSIRHIDASAGWHAELGT</sequence>
<protein>
    <recommendedName>
        <fullName evidence="1">ABM domain-containing protein</fullName>
    </recommendedName>
</protein>
<evidence type="ECO:0000259" key="1">
    <source>
        <dbReference type="Pfam" id="PF03992"/>
    </source>
</evidence>
<dbReference type="SUPFAM" id="SSF54909">
    <property type="entry name" value="Dimeric alpha+beta barrel"/>
    <property type="match status" value="1"/>
</dbReference>
<dbReference type="EMBL" id="JAABNT010000055">
    <property type="protein sequence ID" value="NEK25219.1"/>
    <property type="molecule type" value="Genomic_DNA"/>
</dbReference>
<keyword evidence="3" id="KW-1185">Reference proteome</keyword>
<dbReference type="InterPro" id="IPR007138">
    <property type="entry name" value="ABM_dom"/>
</dbReference>
<evidence type="ECO:0000313" key="3">
    <source>
        <dbReference type="Proteomes" id="UP000468591"/>
    </source>
</evidence>
<proteinExistence type="predicted"/>
<feature type="domain" description="ABM" evidence="1">
    <location>
        <begin position="10"/>
        <end position="76"/>
    </location>
</feature>
<organism evidence="2 3">
    <name type="scientific">Sulfitobacter sediminilitoris</name>
    <dbReference type="NCBI Taxonomy" id="2698830"/>
    <lineage>
        <taxon>Bacteria</taxon>
        <taxon>Pseudomonadati</taxon>
        <taxon>Pseudomonadota</taxon>
        <taxon>Alphaproteobacteria</taxon>
        <taxon>Rhodobacterales</taxon>
        <taxon>Roseobacteraceae</taxon>
        <taxon>Sulfitobacter</taxon>
    </lineage>
</organism>
<accession>A0A6P0CGF3</accession>
<dbReference type="InterPro" id="IPR011008">
    <property type="entry name" value="Dimeric_a/b-barrel"/>
</dbReference>
<dbReference type="Proteomes" id="UP000468591">
    <property type="component" value="Unassembled WGS sequence"/>
</dbReference>
<comment type="caution">
    <text evidence="2">The sequence shown here is derived from an EMBL/GenBank/DDBJ whole genome shotgun (WGS) entry which is preliminary data.</text>
</comment>
<name>A0A6P0CGF3_9RHOB</name>